<dbReference type="CDD" id="cd04059">
    <property type="entry name" value="Peptidases_S8_Protein_convertases_Kexins_Furin-like"/>
    <property type="match status" value="1"/>
</dbReference>
<dbReference type="HOGENOM" id="CLU_398873_0_0_7"/>
<evidence type="ECO:0000256" key="4">
    <source>
        <dbReference type="ARBA" id="ARBA00022801"/>
    </source>
</evidence>
<proteinExistence type="inferred from homology"/>
<dbReference type="KEGG" id="daf:Desaf_1407"/>
<dbReference type="Pfam" id="PF01483">
    <property type="entry name" value="P_proprotein"/>
    <property type="match status" value="1"/>
</dbReference>
<dbReference type="Gene3D" id="3.40.50.200">
    <property type="entry name" value="Peptidase S8/S53 domain"/>
    <property type="match status" value="1"/>
</dbReference>
<dbReference type="InterPro" id="IPR036852">
    <property type="entry name" value="Peptidase_S8/S53_dom_sf"/>
</dbReference>
<evidence type="ECO:0000256" key="6">
    <source>
        <dbReference type="ARBA" id="ARBA00022837"/>
    </source>
</evidence>
<feature type="active site" description="Charge relay system" evidence="7 8">
    <location>
        <position position="251"/>
    </location>
</feature>
<dbReference type="Pfam" id="PF00082">
    <property type="entry name" value="Peptidase_S8"/>
    <property type="match status" value="1"/>
</dbReference>
<feature type="signal peptide" evidence="9">
    <location>
        <begin position="1"/>
        <end position="25"/>
    </location>
</feature>
<dbReference type="InterPro" id="IPR008979">
    <property type="entry name" value="Galactose-bd-like_sf"/>
</dbReference>
<keyword evidence="2 8" id="KW-0645">Protease</keyword>
<evidence type="ECO:0000313" key="11">
    <source>
        <dbReference type="EMBL" id="EGJ49745.1"/>
    </source>
</evidence>
<dbReference type="Gene3D" id="2.60.120.260">
    <property type="entry name" value="Galactose-binding domain-like"/>
    <property type="match status" value="1"/>
</dbReference>
<accession>F3YZP6</accession>
<sequence length="690" mass="72279" precursor="true">MIRSIFLPALCGLLYCALASTAAMAQADTKAATRHADLGEPVTWSEAGRLRRAWPAPYELAIRRRPGAAVTRALADASAREIGRVGRTAFVRLDEALDRWNFWSRTLPLAADAGVEAVSPAYYSGPDKNAQGRMALTGRIVVGYAGPDPKLAGELEDRHGLTRLASFPGNAVVYESGDTRLSLDIAASLAAEPGVAFAYPDWLRDMRPRAVPDDPLFPSQWHLRSTDQVPGLEPVWDSYRGTAAQVVAVVDDGLDSAHPDFQGNLLPALGRDFVDDDLDPSHGLPADGHGTSCAGVAAARGFNATGVCGVAPWTGLAGIRLLGNATASNASSALSWRNQDIAVYSNSWGPPDNGMVLEGPDPLTAQALAAGVATGRGGLGSIYVWAGGNGRQQNDNANYDGFANSRYTIAVAATDSNGDQTTYSEPGACLLVNAPSSGALLGITTTDREGAPGYDPSAYTAGFGGTSATAPFVAGVVALMLQANPELTWRDVQRILALSASKNDPDDASWLTNGAGLRVSHAYGFGRVNAQAAVALARDWETLPLAQAVQGARQVGAAIPDADPAGIISQIAFEQELEVEFVEVVFSASDHTYWSDLQVELTSPSGLTSVLAEARPGGGAGPRYDGWLFGSTLHLGESSRGVWTLRVSDRVARDTGTFQAWTLTLHGVPGQGGRPNSTIPTSVLLLLPPG</sequence>
<dbReference type="PROSITE" id="PS00136">
    <property type="entry name" value="SUBTILASE_ASP"/>
    <property type="match status" value="1"/>
</dbReference>
<dbReference type="STRING" id="690850.Desaf_1407"/>
<evidence type="ECO:0000259" key="10">
    <source>
        <dbReference type="PROSITE" id="PS51829"/>
    </source>
</evidence>
<keyword evidence="6" id="KW-0106">Calcium</keyword>
<dbReference type="InterPro" id="IPR022398">
    <property type="entry name" value="Peptidase_S8_His-AS"/>
</dbReference>
<dbReference type="GO" id="GO:0012505">
    <property type="term" value="C:endomembrane system"/>
    <property type="evidence" value="ECO:0007669"/>
    <property type="project" value="UniProtKB-ARBA"/>
</dbReference>
<evidence type="ECO:0000256" key="8">
    <source>
        <dbReference type="PROSITE-ProRule" id="PRU01240"/>
    </source>
</evidence>
<dbReference type="InterPro" id="IPR002884">
    <property type="entry name" value="P_dom"/>
</dbReference>
<dbReference type="PROSITE" id="PS00137">
    <property type="entry name" value="SUBTILASE_HIS"/>
    <property type="match status" value="1"/>
</dbReference>
<keyword evidence="3 9" id="KW-0732">Signal</keyword>
<keyword evidence="12" id="KW-1185">Reference proteome</keyword>
<dbReference type="EMBL" id="CP003221">
    <property type="protein sequence ID" value="EGJ49745.1"/>
    <property type="molecule type" value="Genomic_DNA"/>
</dbReference>
<dbReference type="InterPro" id="IPR023827">
    <property type="entry name" value="Peptidase_S8_Asp-AS"/>
</dbReference>
<evidence type="ECO:0000313" key="12">
    <source>
        <dbReference type="Proteomes" id="UP000007844"/>
    </source>
</evidence>
<dbReference type="RefSeq" id="WP_014259534.1">
    <property type="nucleotide sequence ID" value="NC_016629.1"/>
</dbReference>
<feature type="chain" id="PRO_5003308004" evidence="9">
    <location>
        <begin position="26"/>
        <end position="690"/>
    </location>
</feature>
<dbReference type="AlphaFoldDB" id="F3YZP6"/>
<dbReference type="InterPro" id="IPR034182">
    <property type="entry name" value="Kexin/furin"/>
</dbReference>
<dbReference type="SUPFAM" id="SSF49785">
    <property type="entry name" value="Galactose-binding domain-like"/>
    <property type="match status" value="1"/>
</dbReference>
<dbReference type="SUPFAM" id="SSF52743">
    <property type="entry name" value="Subtilisin-like"/>
    <property type="match status" value="1"/>
</dbReference>
<organism evidence="11 12">
    <name type="scientific">Desulfocurvibacter africanus subsp. africanus str. Walvis Bay</name>
    <dbReference type="NCBI Taxonomy" id="690850"/>
    <lineage>
        <taxon>Bacteria</taxon>
        <taxon>Pseudomonadati</taxon>
        <taxon>Thermodesulfobacteriota</taxon>
        <taxon>Desulfovibrionia</taxon>
        <taxon>Desulfovibrionales</taxon>
        <taxon>Desulfovibrionaceae</taxon>
        <taxon>Desulfocurvibacter</taxon>
    </lineage>
</organism>
<dbReference type="GO" id="GO:0016485">
    <property type="term" value="P:protein processing"/>
    <property type="evidence" value="ECO:0007669"/>
    <property type="project" value="TreeGrafter"/>
</dbReference>
<dbReference type="InterPro" id="IPR000209">
    <property type="entry name" value="Peptidase_S8/S53_dom"/>
</dbReference>
<dbReference type="GO" id="GO:0004252">
    <property type="term" value="F:serine-type endopeptidase activity"/>
    <property type="evidence" value="ECO:0007669"/>
    <property type="project" value="UniProtKB-UniRule"/>
</dbReference>
<dbReference type="GO" id="GO:0005737">
    <property type="term" value="C:cytoplasm"/>
    <property type="evidence" value="ECO:0007669"/>
    <property type="project" value="UniProtKB-ARBA"/>
</dbReference>
<feature type="active site" description="Charge relay system" evidence="7 8">
    <location>
        <position position="467"/>
    </location>
</feature>
<evidence type="ECO:0000256" key="5">
    <source>
        <dbReference type="ARBA" id="ARBA00022825"/>
    </source>
</evidence>
<evidence type="ECO:0000256" key="9">
    <source>
        <dbReference type="SAM" id="SignalP"/>
    </source>
</evidence>
<dbReference type="PROSITE" id="PS51892">
    <property type="entry name" value="SUBTILASE"/>
    <property type="match status" value="1"/>
</dbReference>
<keyword evidence="4 8" id="KW-0378">Hydrolase</keyword>
<evidence type="ECO:0000256" key="2">
    <source>
        <dbReference type="ARBA" id="ARBA00022670"/>
    </source>
</evidence>
<reference evidence="11 12" key="1">
    <citation type="journal article" date="2011" name="J. Bacteriol.">
        <title>Genome sequence of the mercury-methylating and pleomorphic Desulfovibrio africanus Strain Walvis Bay.</title>
        <authorList>
            <person name="Brown S.D."/>
            <person name="Wall J.D."/>
            <person name="Kucken A.M."/>
            <person name="Gilmour C.C."/>
            <person name="Podar M."/>
            <person name="Brandt C.C."/>
            <person name="Teshima H."/>
            <person name="Detter J.C."/>
            <person name="Han C.S."/>
            <person name="Land M.L."/>
            <person name="Lucas S."/>
            <person name="Han J."/>
            <person name="Pennacchio L."/>
            <person name="Nolan M."/>
            <person name="Pitluck S."/>
            <person name="Woyke T."/>
            <person name="Goodwin L."/>
            <person name="Palumbo A.V."/>
            <person name="Elias D.A."/>
        </authorList>
    </citation>
    <scope>NUCLEOTIDE SEQUENCE [LARGE SCALE GENOMIC DNA]</scope>
    <source>
        <strain evidence="11 12">Walvis Bay</strain>
    </source>
</reference>
<dbReference type="PANTHER" id="PTHR42884">
    <property type="entry name" value="PROPROTEIN CONVERTASE SUBTILISIN/KEXIN-RELATED"/>
    <property type="match status" value="1"/>
</dbReference>
<dbReference type="GO" id="GO:0016020">
    <property type="term" value="C:membrane"/>
    <property type="evidence" value="ECO:0007669"/>
    <property type="project" value="TreeGrafter"/>
</dbReference>
<name>F3YZP6_DESAF</name>
<dbReference type="eggNOG" id="COG1404">
    <property type="taxonomic scope" value="Bacteria"/>
</dbReference>
<gene>
    <name evidence="11" type="ORF">Desaf_1407</name>
</gene>
<comment type="similarity">
    <text evidence="1">Belongs to the peptidase S8 family. Furin subfamily.</text>
</comment>
<feature type="domain" description="P/Homo B" evidence="10">
    <location>
        <begin position="542"/>
        <end position="671"/>
    </location>
</feature>
<dbReference type="PANTHER" id="PTHR42884:SF14">
    <property type="entry name" value="NEUROENDOCRINE CONVERTASE 1"/>
    <property type="match status" value="1"/>
</dbReference>
<dbReference type="InterPro" id="IPR015500">
    <property type="entry name" value="Peptidase_S8_subtilisin-rel"/>
</dbReference>
<dbReference type="PRINTS" id="PR00723">
    <property type="entry name" value="SUBTILISIN"/>
</dbReference>
<protein>
    <submittedName>
        <fullName evidence="11">Furin</fullName>
    </submittedName>
</protein>
<feature type="active site" description="Charge relay system" evidence="7 8">
    <location>
        <position position="289"/>
    </location>
</feature>
<dbReference type="PROSITE" id="PS51829">
    <property type="entry name" value="P_HOMO_B"/>
    <property type="match status" value="1"/>
</dbReference>
<dbReference type="Proteomes" id="UP000007844">
    <property type="component" value="Chromosome"/>
</dbReference>
<keyword evidence="5 8" id="KW-0720">Serine protease</keyword>
<evidence type="ECO:0000256" key="7">
    <source>
        <dbReference type="PIRSR" id="PIRSR615500-1"/>
    </source>
</evidence>
<evidence type="ECO:0000256" key="1">
    <source>
        <dbReference type="ARBA" id="ARBA00005325"/>
    </source>
</evidence>
<evidence type="ECO:0000256" key="3">
    <source>
        <dbReference type="ARBA" id="ARBA00022729"/>
    </source>
</evidence>